<dbReference type="PRINTS" id="PR01857">
    <property type="entry name" value="ADAMTSFAMILY"/>
</dbReference>
<evidence type="ECO:0000256" key="3">
    <source>
        <dbReference type="ARBA" id="ARBA00022723"/>
    </source>
</evidence>
<feature type="disulfide bond" evidence="8">
    <location>
        <begin position="128"/>
        <end position="165"/>
    </location>
</feature>
<feature type="disulfide bond" evidence="8">
    <location>
        <begin position="143"/>
        <end position="155"/>
    </location>
</feature>
<dbReference type="Gene3D" id="3.40.1620.60">
    <property type="match status" value="1"/>
</dbReference>
<comment type="caution">
    <text evidence="11">The sequence shown here is derived from an EMBL/GenBank/DDBJ whole genome shotgun (WGS) entry which is preliminary data.</text>
</comment>
<keyword evidence="3" id="KW-0479">Metal-binding</keyword>
<sequence>MRSFATPASYLFCLNDEPDPTTKEEHYELDSGPHLDNDLGKHYSLELQCRLEFGHEFGVCRSFPSDMCNMLWCSERVTPHLCRTKRGPPLPGSKCGYHMECHENRCKYVGDEKPVHGQWATWEEWGECSTHCGNGIKRRRRTCTEPKPAFGGRDCTGESEGWDTCVGEQCDTYYDLREYHCLVWNDMSIRPGRHDWQPYEAKQESDRCKQTCVSNWTREVVTIDVDVSDGVPCSYDQPTDICYLGKCLKVGCDGVRNSTKKFDSCGVCGGNHSQCKTVSGHFTRVPKSGDEYESVVFIPKGARNIEVVKRGKAKHFIALKDPDYGRYLINGNKRRESPKEFIYGGARIVYTSKYGTQSFVSRGPTHNNLEIMLYPEKDMVEASVTYEYSINKKDKTMEKRKYQWKFKDWSPCSVTCDEGVTHIVHTCHDKDTGEEVGDDMCSFLDPPRRDEAPCNREPCSLRRYTWAMSGEWGPCSATECGQTGLERQSYRCELYLMNNDTYQPAAMELCDQDNAPNVTRECSAPPCDLPWTMEEWTECSTTCGEGRQTRNVYCGDPDTDSDDIWCRDEPPPLSQPCNKKSCDGVLNDDSCNDKYTFCKRANGLSFKCRSKRFAKICCKACQNDANAARSPQVSHWTRYLRRLRARRL</sequence>
<dbReference type="PANTHER" id="PTHR13723">
    <property type="entry name" value="ADAMTS A DISINTEGRIN AND METALLOPROTEASE WITH THROMBOSPONDIN MOTIFS PROTEASE"/>
    <property type="match status" value="1"/>
</dbReference>
<feature type="disulfide bond" evidence="8">
    <location>
        <begin position="68"/>
        <end position="101"/>
    </location>
</feature>
<reference evidence="11 12" key="1">
    <citation type="journal article" date="2023" name="Sci. Data">
        <title>Genome assembly of the Korean intertidal mud-creeper Batillaria attramentaria.</title>
        <authorList>
            <person name="Patra A.K."/>
            <person name="Ho P.T."/>
            <person name="Jun S."/>
            <person name="Lee S.J."/>
            <person name="Kim Y."/>
            <person name="Won Y.J."/>
        </authorList>
    </citation>
    <scope>NUCLEOTIDE SEQUENCE [LARGE SCALE GENOMIC DNA]</scope>
    <source>
        <strain evidence="11">Wonlab-2016</strain>
    </source>
</reference>
<evidence type="ECO:0000256" key="5">
    <source>
        <dbReference type="ARBA" id="ARBA00022833"/>
    </source>
</evidence>
<keyword evidence="5" id="KW-0862">Zinc</keyword>
<dbReference type="GO" id="GO:0016787">
    <property type="term" value="F:hydrolase activity"/>
    <property type="evidence" value="ECO:0007669"/>
    <property type="project" value="UniProtKB-KW"/>
</dbReference>
<comment type="subcellular location">
    <subcellularLocation>
        <location evidence="1">Secreted</location>
    </subcellularLocation>
</comment>
<feature type="domain" description="ADAMTS cysteine-rich" evidence="10">
    <location>
        <begin position="40"/>
        <end position="106"/>
    </location>
</feature>
<dbReference type="Pfam" id="PF00090">
    <property type="entry name" value="TSP_1"/>
    <property type="match status" value="1"/>
</dbReference>
<feature type="disulfide bond" evidence="8">
    <location>
        <begin position="95"/>
        <end position="106"/>
    </location>
</feature>
<evidence type="ECO:0000256" key="1">
    <source>
        <dbReference type="ARBA" id="ARBA00004613"/>
    </source>
</evidence>
<dbReference type="Gene3D" id="2.60.120.830">
    <property type="match status" value="1"/>
</dbReference>
<keyword evidence="12" id="KW-1185">Reference proteome</keyword>
<dbReference type="GO" id="GO:0046872">
    <property type="term" value="F:metal ion binding"/>
    <property type="evidence" value="ECO:0007669"/>
    <property type="project" value="UniProtKB-KW"/>
</dbReference>
<dbReference type="PROSITE" id="PS50092">
    <property type="entry name" value="TSP1"/>
    <property type="match status" value="2"/>
</dbReference>
<dbReference type="GO" id="GO:0005576">
    <property type="term" value="C:extracellular region"/>
    <property type="evidence" value="ECO:0007669"/>
    <property type="project" value="UniProtKB-SubCell"/>
</dbReference>
<dbReference type="SUPFAM" id="SSF82895">
    <property type="entry name" value="TSP-1 type 1 repeat"/>
    <property type="match status" value="3"/>
</dbReference>
<dbReference type="Pfam" id="PF05986">
    <property type="entry name" value="ADAMTS_spacer1"/>
    <property type="match status" value="1"/>
</dbReference>
<feature type="disulfide bond" evidence="8">
    <location>
        <begin position="49"/>
        <end position="73"/>
    </location>
</feature>
<evidence type="ECO:0008006" key="13">
    <source>
        <dbReference type="Google" id="ProtNLM"/>
    </source>
</evidence>
<feature type="domain" description="ADAMTS/ADAMTS-like Spacer 1" evidence="9">
    <location>
        <begin position="277"/>
        <end position="390"/>
    </location>
</feature>
<dbReference type="InterPro" id="IPR041645">
    <property type="entry name" value="ADAMTS_CR_2"/>
</dbReference>
<dbReference type="Proteomes" id="UP001519460">
    <property type="component" value="Unassembled WGS sequence"/>
</dbReference>
<evidence type="ECO:0000256" key="6">
    <source>
        <dbReference type="ARBA" id="ARBA00023157"/>
    </source>
</evidence>
<evidence type="ECO:0000313" key="12">
    <source>
        <dbReference type="Proteomes" id="UP001519460"/>
    </source>
</evidence>
<evidence type="ECO:0000259" key="10">
    <source>
        <dbReference type="Pfam" id="PF17771"/>
    </source>
</evidence>
<protein>
    <recommendedName>
        <fullName evidence="13">PLAC domain-containing protein</fullName>
    </recommendedName>
</protein>
<evidence type="ECO:0000256" key="2">
    <source>
        <dbReference type="ARBA" id="ARBA00022525"/>
    </source>
</evidence>
<keyword evidence="7" id="KW-0325">Glycoprotein</keyword>
<dbReference type="InterPro" id="IPR013273">
    <property type="entry name" value="ADAMTS/ADAMTS-like"/>
</dbReference>
<dbReference type="InterPro" id="IPR010294">
    <property type="entry name" value="ADAMTS_spacer1"/>
</dbReference>
<evidence type="ECO:0000256" key="8">
    <source>
        <dbReference type="PIRSR" id="PIRSR613273-3"/>
    </source>
</evidence>
<dbReference type="Pfam" id="PF17771">
    <property type="entry name" value="ADAMTS_CR_2"/>
    <property type="match status" value="1"/>
</dbReference>
<dbReference type="Gene3D" id="2.20.100.10">
    <property type="entry name" value="Thrombospondin type-1 (TSP1) repeat"/>
    <property type="match status" value="3"/>
</dbReference>
<dbReference type="PANTHER" id="PTHR13723:SF304">
    <property type="entry name" value="A DISINTEGRIN AND METALLOPROTEINASE WITH THROMBOSPONDIN MOTIFS 2-LIKE PROTEIN"/>
    <property type="match status" value="1"/>
</dbReference>
<feature type="disulfide bond" evidence="8">
    <location>
        <begin position="60"/>
        <end position="82"/>
    </location>
</feature>
<evidence type="ECO:0000259" key="9">
    <source>
        <dbReference type="Pfam" id="PF05986"/>
    </source>
</evidence>
<dbReference type="InterPro" id="IPR000884">
    <property type="entry name" value="TSP1_rpt"/>
</dbReference>
<name>A0ABD0LH84_9CAEN</name>
<evidence type="ECO:0000256" key="7">
    <source>
        <dbReference type="ARBA" id="ARBA00023180"/>
    </source>
</evidence>
<proteinExistence type="predicted"/>
<keyword evidence="4" id="KW-0378">Hydrolase</keyword>
<evidence type="ECO:0000313" key="11">
    <source>
        <dbReference type="EMBL" id="KAK7498556.1"/>
    </source>
</evidence>
<dbReference type="AlphaFoldDB" id="A0ABD0LH84"/>
<dbReference type="SMART" id="SM00209">
    <property type="entry name" value="TSP1"/>
    <property type="match status" value="4"/>
</dbReference>
<organism evidence="11 12">
    <name type="scientific">Batillaria attramentaria</name>
    <dbReference type="NCBI Taxonomy" id="370345"/>
    <lineage>
        <taxon>Eukaryota</taxon>
        <taxon>Metazoa</taxon>
        <taxon>Spiralia</taxon>
        <taxon>Lophotrochozoa</taxon>
        <taxon>Mollusca</taxon>
        <taxon>Gastropoda</taxon>
        <taxon>Caenogastropoda</taxon>
        <taxon>Sorbeoconcha</taxon>
        <taxon>Cerithioidea</taxon>
        <taxon>Batillariidae</taxon>
        <taxon>Batillaria</taxon>
    </lineage>
</organism>
<dbReference type="InterPro" id="IPR036383">
    <property type="entry name" value="TSP1_rpt_sf"/>
</dbReference>
<evidence type="ECO:0000256" key="4">
    <source>
        <dbReference type="ARBA" id="ARBA00022801"/>
    </source>
</evidence>
<gene>
    <name evidence="11" type="ORF">BaRGS_00010216</name>
</gene>
<feature type="disulfide bond" evidence="8">
    <location>
        <begin position="132"/>
        <end position="170"/>
    </location>
</feature>
<dbReference type="FunFam" id="2.20.100.10:FF:000001">
    <property type="entry name" value="semaphorin-5A isoform X1"/>
    <property type="match status" value="1"/>
</dbReference>
<keyword evidence="6 8" id="KW-1015">Disulfide bond</keyword>
<dbReference type="InterPro" id="IPR050439">
    <property type="entry name" value="ADAMTS_ADAMTS-like"/>
</dbReference>
<dbReference type="Pfam" id="PF19030">
    <property type="entry name" value="TSP1_ADAMTS"/>
    <property type="match status" value="2"/>
</dbReference>
<dbReference type="EMBL" id="JACVVK020000050">
    <property type="protein sequence ID" value="KAK7498556.1"/>
    <property type="molecule type" value="Genomic_DNA"/>
</dbReference>
<keyword evidence="2" id="KW-0964">Secreted</keyword>
<accession>A0ABD0LH84</accession>